<keyword evidence="5" id="KW-0645">Protease</keyword>
<sequence length="360" mass="40365">MKYIILGIAAVVGFATLLSFTKKHFRKSKENVVLDFLKNNPELSSIKLKRNGEVVVDRNSNSMMPLASTVKMIIAVEYAEQAAQGLIDPDEIVTIDQLDNYYVKYTDGGAHMAWFKSLKNLLTEDGVPLKEVAKGMITFSSNANAEYLLDKLGVSNVNKRLETLGMKDHSEIYYFVSSLFIGKEGFSDIRGTKREEALKALSDEEYIEFANIVHEKLKTDVAYKNDVGDLGMNIQKVWSDRLPASTTSAYVDLLEKLNSRTYFSPEVHGYLSEVLESLMDNPANQKWLEHSGMKGGSTAFVLTKAIYATDKNGNSTELAYFFNNLGIQDNSSLQRAMNNFELEILTNEEFFQEVVAALSE</sequence>
<evidence type="ECO:0000313" key="6">
    <source>
        <dbReference type="Proteomes" id="UP001156666"/>
    </source>
</evidence>
<keyword evidence="5" id="KW-0378">Hydrolase</keyword>
<dbReference type="RefSeq" id="WP_235293890.1">
    <property type="nucleotide sequence ID" value="NZ_BSOH01000010.1"/>
</dbReference>
<dbReference type="GO" id="GO:0030655">
    <property type="term" value="P:beta-lactam antibiotic catabolic process"/>
    <property type="evidence" value="ECO:0007669"/>
    <property type="project" value="InterPro"/>
</dbReference>
<dbReference type="Pfam" id="PF13354">
    <property type="entry name" value="Beta-lactamase2"/>
    <property type="match status" value="1"/>
</dbReference>
<dbReference type="SUPFAM" id="SSF56601">
    <property type="entry name" value="beta-lactamase/transpeptidase-like"/>
    <property type="match status" value="1"/>
</dbReference>
<dbReference type="InterPro" id="IPR045155">
    <property type="entry name" value="Beta-lactam_cat"/>
</dbReference>
<comment type="similarity">
    <text evidence="2">Belongs to the class-A beta-lactamase family.</text>
</comment>
<reference evidence="5" key="1">
    <citation type="journal article" date="2014" name="Int. J. Syst. Evol. Microbiol.">
        <title>Complete genome sequence of Corynebacterium casei LMG S-19264T (=DSM 44701T), isolated from a smear-ripened cheese.</title>
        <authorList>
            <consortium name="US DOE Joint Genome Institute (JGI-PGF)"/>
            <person name="Walter F."/>
            <person name="Albersmeier A."/>
            <person name="Kalinowski J."/>
            <person name="Ruckert C."/>
        </authorList>
    </citation>
    <scope>NUCLEOTIDE SEQUENCE</scope>
    <source>
        <strain evidence="5">NBRC 108769</strain>
    </source>
</reference>
<dbReference type="PANTHER" id="PTHR35333:SF3">
    <property type="entry name" value="BETA-LACTAMASE-TYPE TRANSPEPTIDASE FOLD CONTAINING PROTEIN"/>
    <property type="match status" value="1"/>
</dbReference>
<evidence type="ECO:0000259" key="4">
    <source>
        <dbReference type="Pfam" id="PF13354"/>
    </source>
</evidence>
<dbReference type="Proteomes" id="UP001156666">
    <property type="component" value="Unassembled WGS sequence"/>
</dbReference>
<dbReference type="Gene3D" id="3.40.710.10">
    <property type="entry name" value="DD-peptidase/beta-lactamase superfamily"/>
    <property type="match status" value="1"/>
</dbReference>
<accession>A0AA37WEY8</accession>
<evidence type="ECO:0000256" key="3">
    <source>
        <dbReference type="ARBA" id="ARBA00012865"/>
    </source>
</evidence>
<dbReference type="EMBL" id="BSOH01000010">
    <property type="protein sequence ID" value="GLR17234.1"/>
    <property type="molecule type" value="Genomic_DNA"/>
</dbReference>
<dbReference type="PANTHER" id="PTHR35333">
    <property type="entry name" value="BETA-LACTAMASE"/>
    <property type="match status" value="1"/>
</dbReference>
<evidence type="ECO:0000313" key="5">
    <source>
        <dbReference type="EMBL" id="GLR17234.1"/>
    </source>
</evidence>
<dbReference type="EC" id="3.5.2.6" evidence="3"/>
<comment type="caution">
    <text evidence="5">The sequence shown here is derived from an EMBL/GenBank/DDBJ whole genome shotgun (WGS) entry which is preliminary data.</text>
</comment>
<keyword evidence="6" id="KW-1185">Reference proteome</keyword>
<comment type="catalytic activity">
    <reaction evidence="1">
        <text>a beta-lactam + H2O = a substituted beta-amino acid</text>
        <dbReference type="Rhea" id="RHEA:20401"/>
        <dbReference type="ChEBI" id="CHEBI:15377"/>
        <dbReference type="ChEBI" id="CHEBI:35627"/>
        <dbReference type="ChEBI" id="CHEBI:140347"/>
        <dbReference type="EC" id="3.5.2.6"/>
    </reaction>
</comment>
<dbReference type="InterPro" id="IPR000871">
    <property type="entry name" value="Beta-lactam_class-A"/>
</dbReference>
<protein>
    <recommendedName>
        <fullName evidence="3">beta-lactamase</fullName>
        <ecNumber evidence="3">3.5.2.6</ecNumber>
    </recommendedName>
</protein>
<organism evidence="5 6">
    <name type="scientific">Portibacter lacus</name>
    <dbReference type="NCBI Taxonomy" id="1099794"/>
    <lineage>
        <taxon>Bacteria</taxon>
        <taxon>Pseudomonadati</taxon>
        <taxon>Bacteroidota</taxon>
        <taxon>Saprospiria</taxon>
        <taxon>Saprospirales</taxon>
        <taxon>Haliscomenobacteraceae</taxon>
        <taxon>Portibacter</taxon>
    </lineage>
</organism>
<keyword evidence="5" id="KW-0121">Carboxypeptidase</keyword>
<feature type="domain" description="Beta-lactamase class A catalytic" evidence="4">
    <location>
        <begin position="51"/>
        <end position="276"/>
    </location>
</feature>
<dbReference type="GO" id="GO:0004180">
    <property type="term" value="F:carboxypeptidase activity"/>
    <property type="evidence" value="ECO:0007669"/>
    <property type="project" value="UniProtKB-KW"/>
</dbReference>
<proteinExistence type="inferred from homology"/>
<evidence type="ECO:0000256" key="1">
    <source>
        <dbReference type="ARBA" id="ARBA00001526"/>
    </source>
</evidence>
<dbReference type="GO" id="GO:0008800">
    <property type="term" value="F:beta-lactamase activity"/>
    <property type="evidence" value="ECO:0007669"/>
    <property type="project" value="UniProtKB-EC"/>
</dbReference>
<dbReference type="AlphaFoldDB" id="A0AA37WEY8"/>
<reference evidence="5" key="2">
    <citation type="submission" date="2023-01" db="EMBL/GenBank/DDBJ databases">
        <title>Draft genome sequence of Portibacter lacus strain NBRC 108769.</title>
        <authorList>
            <person name="Sun Q."/>
            <person name="Mori K."/>
        </authorList>
    </citation>
    <scope>NUCLEOTIDE SEQUENCE</scope>
    <source>
        <strain evidence="5">NBRC 108769</strain>
    </source>
</reference>
<dbReference type="InterPro" id="IPR012338">
    <property type="entry name" value="Beta-lactam/transpept-like"/>
</dbReference>
<evidence type="ECO:0000256" key="2">
    <source>
        <dbReference type="ARBA" id="ARBA00009009"/>
    </source>
</evidence>
<name>A0AA37WEY8_9BACT</name>
<dbReference type="GO" id="GO:0046677">
    <property type="term" value="P:response to antibiotic"/>
    <property type="evidence" value="ECO:0007669"/>
    <property type="project" value="InterPro"/>
</dbReference>
<gene>
    <name evidence="5" type="ORF">GCM10007940_18490</name>
</gene>